<dbReference type="Proteomes" id="UP000541857">
    <property type="component" value="Unassembled WGS sequence"/>
</dbReference>
<dbReference type="AlphaFoldDB" id="A0A7W2M894"/>
<sequence length="64" mass="6962">MQPQKTVTLGAAGSLKTVFEIADLEGEKKLSKKLSKTLGGSKKGLYICTRLAIEFAGRQEKQVH</sequence>
<organism evidence="1 2">
    <name type="scientific">Gelidibacter maritimus</name>
    <dbReference type="NCBI Taxonomy" id="2761487"/>
    <lineage>
        <taxon>Bacteria</taxon>
        <taxon>Pseudomonadati</taxon>
        <taxon>Bacteroidota</taxon>
        <taxon>Flavobacteriia</taxon>
        <taxon>Flavobacteriales</taxon>
        <taxon>Flavobacteriaceae</taxon>
        <taxon>Gelidibacter</taxon>
    </lineage>
</organism>
<evidence type="ECO:0000313" key="2">
    <source>
        <dbReference type="Proteomes" id="UP000541857"/>
    </source>
</evidence>
<proteinExistence type="predicted"/>
<keyword evidence="2" id="KW-1185">Reference proteome</keyword>
<dbReference type="EMBL" id="JACGLT010000021">
    <property type="protein sequence ID" value="MBA6154567.1"/>
    <property type="molecule type" value="Genomic_DNA"/>
</dbReference>
<gene>
    <name evidence="1" type="ORF">H3Z82_17740</name>
</gene>
<evidence type="ECO:0000313" key="1">
    <source>
        <dbReference type="EMBL" id="MBA6154567.1"/>
    </source>
</evidence>
<name>A0A7W2M894_9FLAO</name>
<dbReference type="RefSeq" id="WP_182206840.1">
    <property type="nucleotide sequence ID" value="NZ_JACGLT010000021.1"/>
</dbReference>
<comment type="caution">
    <text evidence="1">The sequence shown here is derived from an EMBL/GenBank/DDBJ whole genome shotgun (WGS) entry which is preliminary data.</text>
</comment>
<accession>A0A7W2M894</accession>
<protein>
    <submittedName>
        <fullName evidence="1">Uncharacterized protein</fullName>
    </submittedName>
</protein>
<reference evidence="1 2" key="1">
    <citation type="submission" date="2020-07" db="EMBL/GenBank/DDBJ databases">
        <title>Bacterium isolated from marine sediment.</title>
        <authorList>
            <person name="Shang D."/>
        </authorList>
    </citation>
    <scope>NUCLEOTIDE SEQUENCE [LARGE SCALE GENOMIC DNA]</scope>
    <source>
        <strain evidence="1 2">F6074</strain>
    </source>
</reference>